<proteinExistence type="predicted"/>
<keyword evidence="2" id="KW-0614">Plasmid</keyword>
<geneLocation type="plasmid" evidence="2 3">
    <name>unnamed4</name>
</geneLocation>
<dbReference type="EMBL" id="CP070615">
    <property type="protein sequence ID" value="QSE87789.1"/>
    <property type="molecule type" value="Genomic_DNA"/>
</dbReference>
<keyword evidence="3" id="KW-1185">Reference proteome</keyword>
<keyword evidence="1" id="KW-0233">DNA recombination</keyword>
<organism evidence="2 3">
    <name type="scientific">Rhodococcus pseudokoreensis</name>
    <dbReference type="NCBI Taxonomy" id="2811421"/>
    <lineage>
        <taxon>Bacteria</taxon>
        <taxon>Bacillati</taxon>
        <taxon>Actinomycetota</taxon>
        <taxon>Actinomycetes</taxon>
        <taxon>Mycobacteriales</taxon>
        <taxon>Nocardiaceae</taxon>
        <taxon>Rhodococcus</taxon>
    </lineage>
</organism>
<reference evidence="2 3" key="2">
    <citation type="journal article" date="2022" name="Arch. Microbiol.">
        <title>Rhodococcus pseudokoreensis sp. nov. isolated from the rhizosphere of young M26 apple rootstocks.</title>
        <authorList>
            <person name="Kampfer P."/>
            <person name="Glaeser S.P."/>
            <person name="Blom J."/>
            <person name="Wolf J."/>
            <person name="Benning S."/>
            <person name="Schloter M."/>
            <person name="Neumann-Schaal M."/>
        </authorList>
    </citation>
    <scope>NUCLEOTIDE SEQUENCE [LARGE SCALE GENOMIC DNA]</scope>
    <source>
        <strain evidence="2 3">R79</strain>
    </source>
</reference>
<evidence type="ECO:0000256" key="1">
    <source>
        <dbReference type="ARBA" id="ARBA00023172"/>
    </source>
</evidence>
<evidence type="ECO:0000313" key="2">
    <source>
        <dbReference type="EMBL" id="QSE87789.1"/>
    </source>
</evidence>
<dbReference type="Gene3D" id="1.10.443.10">
    <property type="entry name" value="Intergrase catalytic core"/>
    <property type="match status" value="1"/>
</dbReference>
<accession>A0A974ZRR2</accession>
<dbReference type="InterPro" id="IPR011010">
    <property type="entry name" value="DNA_brk_join_enz"/>
</dbReference>
<name>A0A974ZRR2_9NOCA</name>
<evidence type="ECO:0000313" key="3">
    <source>
        <dbReference type="Proteomes" id="UP000662986"/>
    </source>
</evidence>
<reference evidence="2 3" key="1">
    <citation type="journal article" date="2021" name="Microbiol. Resour. Announc.">
        <title>Complete Genome Sequences of Two Rhodococcus sp. Strains with Large and Linear Chromosomes, Isolated from Apple Rhizosphere.</title>
        <authorList>
            <person name="Benning S."/>
            <person name="Brugnone N."/>
            <person name="Siani R."/>
            <person name="Kublik S."/>
            <person name="Schloter M."/>
            <person name="Rad V."/>
        </authorList>
    </citation>
    <scope>NUCLEOTIDE SEQUENCE [LARGE SCALE GENOMIC DNA]</scope>
    <source>
        <strain evidence="2 3">R79</strain>
    </source>
</reference>
<gene>
    <name evidence="2" type="ORF">JWS13_03510</name>
</gene>
<dbReference type="InterPro" id="IPR013762">
    <property type="entry name" value="Integrase-like_cat_sf"/>
</dbReference>
<dbReference type="SUPFAM" id="SSF56349">
    <property type="entry name" value="DNA breaking-rejoining enzymes"/>
    <property type="match status" value="1"/>
</dbReference>
<dbReference type="Proteomes" id="UP000662986">
    <property type="component" value="Plasmid unnamed4"/>
</dbReference>
<protein>
    <submittedName>
        <fullName evidence="2">Integrase</fullName>
    </submittedName>
</protein>
<sequence>MVWLDFLETRGRSWDEATPADFDSFKHWRITDHRNLQRVRPTSFDTDRAGLNTFYDWAEQRYGVVNPVPTRRVAENHVDDAVAAGGGRDPIRPAGSPRRQVKWLLRSAFEQWRDIGLRGYGFDGRRRPGWRGFNEDRDAAFVDGLYGTGLRLTEWSSILDVELPTEDAAGRFPKAWLAAACIKGGRAGRTFRIPRSVVNSVAGYMDPREGSRAEAIERARRAGRYDRIPGVRIVTGCNRTNRTVYILTPSGRTPISLDVLAPEERLRLFRTTDAGLEPLAVWLGNDGMPKQAHSWEKTFQTANTRIRRQWAAAHGKDDDTIECPLWARPHMARHSFALKWFSILSVVWSRQLEGFTDREKRDLREQFGDVWFQLATLLGHSSPEVTKDWYLEPFTGLQVDYVFSLLDEEERATVDHLMGGVVQDSGRVLTAVRLAEDSAAAEQNRDGER</sequence>